<dbReference type="PANTHER" id="PTHR12416">
    <property type="entry name" value="RRNA-PROCESSING PROTEIN UTP23 HOMOLOG"/>
    <property type="match status" value="1"/>
</dbReference>
<comment type="function">
    <text evidence="5">Involved in rRNA-processing and ribosome biogenesis.</text>
</comment>
<organism evidence="10 11">
    <name type="scientific">Agrilus planipennis</name>
    <name type="common">Emerald ash borer</name>
    <name type="synonym">Agrilus marcopoli</name>
    <dbReference type="NCBI Taxonomy" id="224129"/>
    <lineage>
        <taxon>Eukaryota</taxon>
        <taxon>Metazoa</taxon>
        <taxon>Ecdysozoa</taxon>
        <taxon>Arthropoda</taxon>
        <taxon>Hexapoda</taxon>
        <taxon>Insecta</taxon>
        <taxon>Pterygota</taxon>
        <taxon>Neoptera</taxon>
        <taxon>Endopterygota</taxon>
        <taxon>Coleoptera</taxon>
        <taxon>Polyphaga</taxon>
        <taxon>Elateriformia</taxon>
        <taxon>Buprestoidea</taxon>
        <taxon>Buprestidae</taxon>
        <taxon>Agrilinae</taxon>
        <taxon>Agrilus</taxon>
    </lineage>
</organism>
<keyword evidence="4" id="KW-0539">Nucleus</keyword>
<dbReference type="OrthoDB" id="25675at2759"/>
<feature type="compositionally biased region" description="Basic residues" evidence="8">
    <location>
        <begin position="193"/>
        <end position="211"/>
    </location>
</feature>
<dbReference type="GO" id="GO:0032040">
    <property type="term" value="C:small-subunit processome"/>
    <property type="evidence" value="ECO:0007669"/>
    <property type="project" value="InterPro"/>
</dbReference>
<dbReference type="Pfam" id="PF04900">
    <property type="entry name" value="Fcf1"/>
    <property type="match status" value="1"/>
</dbReference>
<evidence type="ECO:0000256" key="2">
    <source>
        <dbReference type="ARBA" id="ARBA00022517"/>
    </source>
</evidence>
<feature type="region of interest" description="Disordered" evidence="8">
    <location>
        <begin position="187"/>
        <end position="250"/>
    </location>
</feature>
<dbReference type="AlphaFoldDB" id="A0A1W4WQC1"/>
<comment type="subcellular location">
    <subcellularLocation>
        <location evidence="1">Nucleus</location>
        <location evidence="1">Nucleolus</location>
    </subcellularLocation>
</comment>
<dbReference type="Proteomes" id="UP000192223">
    <property type="component" value="Unplaced"/>
</dbReference>
<dbReference type="InterPro" id="IPR029060">
    <property type="entry name" value="PIN-like_dom_sf"/>
</dbReference>
<evidence type="ECO:0000313" key="11">
    <source>
        <dbReference type="RefSeq" id="XP_018322313.1"/>
    </source>
</evidence>
<sequence length="250" mass="28810">MKIKRHKKVHKDISFYVNYFHFRPPYQIIVDGTFCFAALNNKINIKDNIPKYLQDNVKFLTTQCVIIESELLGKKVFGALLVLKQFALHKCGHEGKPVSAVECLLSMVGQDNSNHYIFATQDRDLQKKLRQTPGVPLLFLHQKTPVLEHPSQASIQKANEIKQQRFSLSKEEIDKLEKIKESHGIDTIMEIPRKRKRKGPNPLSCKKKKTNTKSCSTGEDKDGNNKKKHKKKVRVSKHIKELLKEQSTIN</sequence>
<dbReference type="STRING" id="224129.A0A1W4WQC1"/>
<evidence type="ECO:0000313" key="10">
    <source>
        <dbReference type="Proteomes" id="UP000192223"/>
    </source>
</evidence>
<dbReference type="InterPro" id="IPR006984">
    <property type="entry name" value="Fcf1/UTP23"/>
</dbReference>
<reference evidence="11" key="1">
    <citation type="submission" date="2025-08" db="UniProtKB">
        <authorList>
            <consortium name="RefSeq"/>
        </authorList>
    </citation>
    <scope>IDENTIFICATION</scope>
    <source>
        <tissue evidence="11">Entire body</tissue>
    </source>
</reference>
<evidence type="ECO:0000259" key="9">
    <source>
        <dbReference type="Pfam" id="PF24779"/>
    </source>
</evidence>
<feature type="compositionally biased region" description="Basic residues" evidence="8">
    <location>
        <begin position="226"/>
        <end position="237"/>
    </location>
</feature>
<accession>A0A1W4WQC1</accession>
<dbReference type="GeneID" id="108735024"/>
<dbReference type="Pfam" id="PF24779">
    <property type="entry name" value="UTP23_sensor"/>
    <property type="match status" value="1"/>
</dbReference>
<evidence type="ECO:0000256" key="6">
    <source>
        <dbReference type="ARBA" id="ARBA00038503"/>
    </source>
</evidence>
<dbReference type="FunCoup" id="A0A1W4WQC1">
    <property type="interactions" value="1659"/>
</dbReference>
<evidence type="ECO:0000256" key="8">
    <source>
        <dbReference type="SAM" id="MobiDB-lite"/>
    </source>
</evidence>
<evidence type="ECO:0000256" key="7">
    <source>
        <dbReference type="ARBA" id="ARBA00071400"/>
    </source>
</evidence>
<name>A0A1W4WQC1_AGRPL</name>
<dbReference type="GO" id="GO:0006364">
    <property type="term" value="P:rRNA processing"/>
    <property type="evidence" value="ECO:0007669"/>
    <property type="project" value="UniProtKB-KW"/>
</dbReference>
<dbReference type="FunFam" id="3.40.50.1010:FF:000006">
    <property type="entry name" value="rRNA-processing protein UTP23 homolog"/>
    <property type="match status" value="1"/>
</dbReference>
<feature type="domain" description="UTP23 sensor motif region" evidence="9">
    <location>
        <begin position="193"/>
        <end position="209"/>
    </location>
</feature>
<proteinExistence type="inferred from homology"/>
<keyword evidence="3" id="KW-0698">rRNA processing</keyword>
<evidence type="ECO:0000256" key="5">
    <source>
        <dbReference type="ARBA" id="ARBA00037300"/>
    </source>
</evidence>
<evidence type="ECO:0000256" key="4">
    <source>
        <dbReference type="ARBA" id="ARBA00023242"/>
    </source>
</evidence>
<dbReference type="InterPro" id="IPR057776">
    <property type="entry name" value="UTP23_sensor"/>
</dbReference>
<protein>
    <recommendedName>
        <fullName evidence="7">rRNA-processing protein UTP23 homolog</fullName>
    </recommendedName>
</protein>
<dbReference type="Gene3D" id="3.40.50.1010">
    <property type="entry name" value="5'-nuclease"/>
    <property type="match status" value="1"/>
</dbReference>
<dbReference type="KEGG" id="apln:108735024"/>
<gene>
    <name evidence="11" type="primary">LOC108735024</name>
</gene>
<keyword evidence="10" id="KW-1185">Reference proteome</keyword>
<keyword evidence="2" id="KW-0690">Ribosome biogenesis</keyword>
<evidence type="ECO:0000256" key="3">
    <source>
        <dbReference type="ARBA" id="ARBA00022552"/>
    </source>
</evidence>
<evidence type="ECO:0000256" key="1">
    <source>
        <dbReference type="ARBA" id="ARBA00004604"/>
    </source>
</evidence>
<dbReference type="RefSeq" id="XP_018322313.1">
    <property type="nucleotide sequence ID" value="XM_018466811.2"/>
</dbReference>
<dbReference type="SUPFAM" id="SSF88723">
    <property type="entry name" value="PIN domain-like"/>
    <property type="match status" value="1"/>
</dbReference>
<dbReference type="InParanoid" id="A0A1W4WQC1"/>
<comment type="similarity">
    <text evidence="6">Belongs to the UTP23/FCF1 family. UTP23 subfamily.</text>
</comment>
<dbReference type="CDD" id="cd09866">
    <property type="entry name" value="PIN_Fcf1-Utp23-H"/>
    <property type="match status" value="1"/>
</dbReference>